<organism evidence="1 2">
    <name type="scientific">Candidatus Kurthia intestinigallinarum</name>
    <dbReference type="NCBI Taxonomy" id="1562256"/>
    <lineage>
        <taxon>Bacteria</taxon>
        <taxon>Bacillati</taxon>
        <taxon>Bacillota</taxon>
        <taxon>Bacilli</taxon>
        <taxon>Bacillales</taxon>
        <taxon>Caryophanaceae</taxon>
        <taxon>Kurthia</taxon>
    </lineage>
</organism>
<dbReference type="InterPro" id="IPR043733">
    <property type="entry name" value="DUF5677"/>
</dbReference>
<dbReference type="Pfam" id="PF18928">
    <property type="entry name" value="DUF5677"/>
    <property type="match status" value="1"/>
</dbReference>
<protein>
    <submittedName>
        <fullName evidence="1">Uncharacterized protein</fullName>
    </submittedName>
</protein>
<accession>A0A433RSD9</accession>
<name>A0A433RSD9_9BACL</name>
<dbReference type="AlphaFoldDB" id="A0A433RSD9"/>
<keyword evidence="2" id="KW-1185">Reference proteome</keyword>
<comment type="caution">
    <text evidence="1">The sequence shown here is derived from an EMBL/GenBank/DDBJ whole genome shotgun (WGS) entry which is preliminary data.</text>
</comment>
<dbReference type="EMBL" id="JTFC01000031">
    <property type="protein sequence ID" value="RUS55066.1"/>
    <property type="molecule type" value="Genomic_DNA"/>
</dbReference>
<gene>
    <name evidence="1" type="ORF">QI30_08835</name>
</gene>
<dbReference type="Proteomes" id="UP000288623">
    <property type="component" value="Unassembled WGS sequence"/>
</dbReference>
<dbReference type="RefSeq" id="WP_126990560.1">
    <property type="nucleotide sequence ID" value="NZ_JTFC01000031.1"/>
</dbReference>
<evidence type="ECO:0000313" key="2">
    <source>
        <dbReference type="Proteomes" id="UP000288623"/>
    </source>
</evidence>
<sequence>MEKQNVKEQLSDIKRILFQSERYIESLLNRNFDTDNKFSVIKDATILGIFISLIDKARSLNLLLENKYYAGNNTLLRSIFEEEIYLEYILKENTMNRTRAYIASSKLKAQKMLKTASKTNALGNKIREVTNLGISDLEKIFSQVPEENITNLEKEYLDLTGETNPDKWYKEKNNVTSFRGVCEYLGVEHLANYEILYRLLSQEVHGKNSNSYFTIQDNQLVVEPLKEEPMVLSLMRATVVSAGIAISNYYDDSEKFREIISII</sequence>
<reference evidence="1 2" key="1">
    <citation type="submission" date="2014-11" db="EMBL/GenBank/DDBJ databases">
        <title>Genome sequence and analysis of novel Kurthia sp.</title>
        <authorList>
            <person name="Lawson J.N."/>
            <person name="Gonzalez J.E."/>
            <person name="Rinauldi L."/>
            <person name="Xuan Z."/>
            <person name="Firman A."/>
            <person name="Shaddox L."/>
            <person name="Trudeau A."/>
            <person name="Shah S."/>
            <person name="Reiman D."/>
        </authorList>
    </citation>
    <scope>NUCLEOTIDE SEQUENCE [LARGE SCALE GENOMIC DNA]</scope>
    <source>
        <strain evidence="1 2">3B1D</strain>
    </source>
</reference>
<evidence type="ECO:0000313" key="1">
    <source>
        <dbReference type="EMBL" id="RUS55066.1"/>
    </source>
</evidence>
<proteinExistence type="predicted"/>